<feature type="non-terminal residue" evidence="1">
    <location>
        <position position="62"/>
    </location>
</feature>
<organism evidence="1 2">
    <name type="scientific">Rotaria magnacalcarata</name>
    <dbReference type="NCBI Taxonomy" id="392030"/>
    <lineage>
        <taxon>Eukaryota</taxon>
        <taxon>Metazoa</taxon>
        <taxon>Spiralia</taxon>
        <taxon>Gnathifera</taxon>
        <taxon>Rotifera</taxon>
        <taxon>Eurotatoria</taxon>
        <taxon>Bdelloidea</taxon>
        <taxon>Philodinida</taxon>
        <taxon>Philodinidae</taxon>
        <taxon>Rotaria</taxon>
    </lineage>
</organism>
<dbReference type="Gene3D" id="1.25.40.10">
    <property type="entry name" value="Tetratricopeptide repeat domain"/>
    <property type="match status" value="1"/>
</dbReference>
<dbReference type="EMBL" id="CAJOBJ010164103">
    <property type="protein sequence ID" value="CAF4857562.1"/>
    <property type="molecule type" value="Genomic_DNA"/>
</dbReference>
<evidence type="ECO:0000313" key="1">
    <source>
        <dbReference type="EMBL" id="CAF4857562.1"/>
    </source>
</evidence>
<dbReference type="SUPFAM" id="SSF48452">
    <property type="entry name" value="TPR-like"/>
    <property type="match status" value="1"/>
</dbReference>
<sequence>MNTTNDRLAIKYKYLGLALNKLGNFAESSTKLKKALEIQSPLQNQSEIVTILSQIGQNYFKE</sequence>
<evidence type="ECO:0000313" key="2">
    <source>
        <dbReference type="Proteomes" id="UP000681720"/>
    </source>
</evidence>
<comment type="caution">
    <text evidence="1">The sequence shown here is derived from an EMBL/GenBank/DDBJ whole genome shotgun (WGS) entry which is preliminary data.</text>
</comment>
<dbReference type="Proteomes" id="UP000681720">
    <property type="component" value="Unassembled WGS sequence"/>
</dbReference>
<evidence type="ECO:0008006" key="3">
    <source>
        <dbReference type="Google" id="ProtNLM"/>
    </source>
</evidence>
<name>A0A8S3BS92_9BILA</name>
<gene>
    <name evidence="1" type="ORF">GIL414_LOCUS49721</name>
</gene>
<accession>A0A8S3BS92</accession>
<dbReference type="InterPro" id="IPR011990">
    <property type="entry name" value="TPR-like_helical_dom_sf"/>
</dbReference>
<protein>
    <recommendedName>
        <fullName evidence="3">Tetratricopeptide repeat protein</fullName>
    </recommendedName>
</protein>
<reference evidence="1" key="1">
    <citation type="submission" date="2021-02" db="EMBL/GenBank/DDBJ databases">
        <authorList>
            <person name="Nowell W R."/>
        </authorList>
    </citation>
    <scope>NUCLEOTIDE SEQUENCE</scope>
</reference>
<dbReference type="AlphaFoldDB" id="A0A8S3BS92"/>
<proteinExistence type="predicted"/>